<feature type="binding site" evidence="5">
    <location>
        <position position="133"/>
    </location>
    <ligand>
        <name>pyridoxal 5'-phosphate</name>
        <dbReference type="ChEBI" id="CHEBI:597326"/>
    </ligand>
</feature>
<comment type="caution">
    <text evidence="6">The sequence shown here is derived from an EMBL/GenBank/DDBJ whole genome shotgun (WGS) entry which is preliminary data.</text>
</comment>
<dbReference type="GO" id="GO:0006526">
    <property type="term" value="P:L-arginine biosynthetic process"/>
    <property type="evidence" value="ECO:0007669"/>
    <property type="project" value="UniProtKB-UniRule"/>
</dbReference>
<evidence type="ECO:0000313" key="7">
    <source>
        <dbReference type="Proteomes" id="UP000005540"/>
    </source>
</evidence>
<comment type="catalytic activity">
    <reaction evidence="5">
        <text>N(2)-acetyl-L-ornithine + 2-oxoglutarate = N-acetyl-L-glutamate 5-semialdehyde + L-glutamate</text>
        <dbReference type="Rhea" id="RHEA:18049"/>
        <dbReference type="ChEBI" id="CHEBI:16810"/>
        <dbReference type="ChEBI" id="CHEBI:29123"/>
        <dbReference type="ChEBI" id="CHEBI:29985"/>
        <dbReference type="ChEBI" id="CHEBI:57805"/>
        <dbReference type="EC" id="2.6.1.11"/>
    </reaction>
</comment>
<dbReference type="InterPro" id="IPR015424">
    <property type="entry name" value="PyrdxlP-dep_Trfase"/>
</dbReference>
<dbReference type="FunFam" id="3.40.640.10:FF:000004">
    <property type="entry name" value="Acetylornithine aminotransferase"/>
    <property type="match status" value="1"/>
</dbReference>
<keyword evidence="2 5" id="KW-0028">Amino-acid biosynthesis</keyword>
<dbReference type="InterPro" id="IPR005814">
    <property type="entry name" value="Aminotrans_3"/>
</dbReference>
<feature type="binding site" evidence="5">
    <location>
        <position position="136"/>
    </location>
    <ligand>
        <name>N(2)-acetyl-L-ornithine</name>
        <dbReference type="ChEBI" id="CHEBI:57805"/>
    </ligand>
</feature>
<keyword evidence="5" id="KW-0963">Cytoplasm</keyword>
<dbReference type="NCBIfam" id="TIGR00707">
    <property type="entry name" value="argD"/>
    <property type="match status" value="1"/>
</dbReference>
<keyword evidence="5" id="KW-0055">Arginine biosynthesis</keyword>
<keyword evidence="4 5" id="KW-0663">Pyridoxal phosphate</keyword>
<gene>
    <name evidence="5" type="primary">argD</name>
    <name evidence="6" type="ORF">SULYE_1468</name>
</gene>
<evidence type="ECO:0000256" key="3">
    <source>
        <dbReference type="ARBA" id="ARBA00022679"/>
    </source>
</evidence>
<accession>C4FLL4</accession>
<dbReference type="RefSeq" id="WP_007547838.1">
    <property type="nucleotide sequence ID" value="NZ_ABZS01000162.1"/>
</dbReference>
<dbReference type="GO" id="GO:0030170">
    <property type="term" value="F:pyridoxal phosphate binding"/>
    <property type="evidence" value="ECO:0007669"/>
    <property type="project" value="InterPro"/>
</dbReference>
<comment type="pathway">
    <text evidence="5">Amino-acid biosynthesis; L-arginine biosynthesis; N(2)-acetyl-L-ornithine from L-glutamate: step 4/4.</text>
</comment>
<dbReference type="InterPro" id="IPR015421">
    <property type="entry name" value="PyrdxlP-dep_Trfase_major"/>
</dbReference>
<name>C4FLL4_9AQUI</name>
<dbReference type="Gene3D" id="3.40.640.10">
    <property type="entry name" value="Type I PLP-dependent aspartate aminotransferase-like (Major domain)"/>
    <property type="match status" value="1"/>
</dbReference>
<feature type="modified residue" description="N6-(pyridoxal phosphate)lysine" evidence="5">
    <location>
        <position position="247"/>
    </location>
</feature>
<dbReference type="PANTHER" id="PTHR11986:SF79">
    <property type="entry name" value="ACETYLORNITHINE AMINOTRANSFERASE, MITOCHONDRIAL"/>
    <property type="match status" value="1"/>
</dbReference>
<keyword evidence="3 5" id="KW-0808">Transferase</keyword>
<evidence type="ECO:0000313" key="6">
    <source>
        <dbReference type="EMBL" id="EEP60035.1"/>
    </source>
</evidence>
<dbReference type="NCBIfam" id="NF002325">
    <property type="entry name" value="PRK01278.1"/>
    <property type="match status" value="1"/>
</dbReference>
<evidence type="ECO:0000256" key="5">
    <source>
        <dbReference type="HAMAP-Rule" id="MF_01107"/>
    </source>
</evidence>
<dbReference type="GO" id="GO:0003992">
    <property type="term" value="F:N2-acetyl-L-ornithine:2-oxoglutarate 5-aminotransferase activity"/>
    <property type="evidence" value="ECO:0007669"/>
    <property type="project" value="UniProtKB-UniRule"/>
</dbReference>
<dbReference type="GO" id="GO:0005737">
    <property type="term" value="C:cytoplasm"/>
    <property type="evidence" value="ECO:0007669"/>
    <property type="project" value="UniProtKB-SubCell"/>
</dbReference>
<feature type="binding site" evidence="5">
    <location>
        <position position="276"/>
    </location>
    <ligand>
        <name>pyridoxal 5'-phosphate</name>
        <dbReference type="ChEBI" id="CHEBI:597326"/>
    </ligand>
</feature>
<comment type="cofactor">
    <cofactor evidence="5">
        <name>pyridoxal 5'-phosphate</name>
        <dbReference type="ChEBI" id="CHEBI:597326"/>
    </cofactor>
    <text evidence="5">Binds 1 pyridoxal phosphate per subunit.</text>
</comment>
<dbReference type="AlphaFoldDB" id="C4FLL4"/>
<reference evidence="6 7" key="1">
    <citation type="submission" date="2009-04" db="EMBL/GenBank/DDBJ databases">
        <authorList>
            <person name="Reysenbach A.-L."/>
            <person name="Heidelberg J.F."/>
            <person name="Nelson W.C."/>
        </authorList>
    </citation>
    <scope>NUCLEOTIDE SEQUENCE [LARGE SCALE GENOMIC DNA]</scope>
    <source>
        <strain evidence="6 7">SS-5</strain>
    </source>
</reference>
<feature type="binding site" evidence="5">
    <location>
        <begin position="218"/>
        <end position="221"/>
    </location>
    <ligand>
        <name>pyridoxal 5'-phosphate</name>
        <dbReference type="ChEBI" id="CHEBI:597326"/>
    </ligand>
</feature>
<dbReference type="InterPro" id="IPR004636">
    <property type="entry name" value="AcOrn/SuccOrn_fam"/>
</dbReference>
<comment type="subcellular location">
    <subcellularLocation>
        <location evidence="5">Cytoplasm</location>
    </subcellularLocation>
</comment>
<comment type="subunit">
    <text evidence="5">Homodimer.</text>
</comment>
<dbReference type="Proteomes" id="UP000005540">
    <property type="component" value="Unassembled WGS sequence"/>
</dbReference>
<dbReference type="PANTHER" id="PTHR11986">
    <property type="entry name" value="AMINOTRANSFERASE CLASS III"/>
    <property type="match status" value="1"/>
</dbReference>
<dbReference type="OrthoDB" id="9807885at2"/>
<sequence length="387" mass="43035">MNFEEADKYLFPNYARLPYSFVKGEGCYLYDEDGKKYLDMLSGIAVNQLGYNHPKLTESICRQAKEIIHVSNLFYIKPQYEVAKILVENSCGDKVFFCNSGAEANEALIKLIRRYFYDKKENRYEIITFEGSFHGRTLATITATAQPKYQEGFQPLPEGFKYAKFNDIDSVKQLINDKTAAVLIELVQGEGGVNPADKEFIKELYSLCRENGILFTVDEVQTGIGRTGKLFAYQHYDIEPDIISLAKGLGGGVPIGAIIAKDEIAKSFVPGTHASTFGGNYLAAAAAKVVLEEILSDGFLDKVIENGEYLKERLKTFGYPVKGLGLMIGMDLPEEISAKEIMKKALENGLIIGTAGKNTLRFVPPLIIRKDDIDLAVNILEKVLGEK</sequence>
<dbReference type="SUPFAM" id="SSF53383">
    <property type="entry name" value="PLP-dependent transferases"/>
    <property type="match status" value="1"/>
</dbReference>
<protein>
    <recommendedName>
        <fullName evidence="5">Acetylornithine aminotransferase</fullName>
        <shortName evidence="5">ACOAT</shortName>
        <ecNumber evidence="5">2.6.1.11</ecNumber>
    </recommendedName>
</protein>
<comment type="similarity">
    <text evidence="5">Belongs to the class-III pyridoxal-phosphate-dependent aminotransferase family. ArgD subfamily.</text>
</comment>
<dbReference type="HAMAP" id="MF_01107">
    <property type="entry name" value="ArgD_aminotrans_3"/>
    <property type="match status" value="1"/>
</dbReference>
<dbReference type="Gene3D" id="3.90.1150.10">
    <property type="entry name" value="Aspartate Aminotransferase, domain 1"/>
    <property type="match status" value="1"/>
</dbReference>
<organism evidence="6 7">
    <name type="scientific">Sulfurihydrogenibium yellowstonense SS-5</name>
    <dbReference type="NCBI Taxonomy" id="432331"/>
    <lineage>
        <taxon>Bacteria</taxon>
        <taxon>Pseudomonadati</taxon>
        <taxon>Aquificota</taxon>
        <taxon>Aquificia</taxon>
        <taxon>Aquificales</taxon>
        <taxon>Hydrogenothermaceae</taxon>
        <taxon>Sulfurihydrogenibium</taxon>
    </lineage>
</organism>
<evidence type="ECO:0000256" key="4">
    <source>
        <dbReference type="ARBA" id="ARBA00022898"/>
    </source>
</evidence>
<dbReference type="InterPro" id="IPR050103">
    <property type="entry name" value="Class-III_PLP-dep_AT"/>
</dbReference>
<dbReference type="Pfam" id="PF00202">
    <property type="entry name" value="Aminotran_3"/>
    <property type="match status" value="1"/>
</dbReference>
<keyword evidence="7" id="KW-1185">Reference proteome</keyword>
<dbReference type="UniPathway" id="UPA00068">
    <property type="reaction ID" value="UER00109"/>
</dbReference>
<dbReference type="InterPro" id="IPR015422">
    <property type="entry name" value="PyrdxlP-dep_Trfase_small"/>
</dbReference>
<dbReference type="EC" id="2.6.1.11" evidence="5"/>
<proteinExistence type="inferred from homology"/>
<keyword evidence="1 5" id="KW-0032">Aminotransferase</keyword>
<dbReference type="EMBL" id="ABZS01000162">
    <property type="protein sequence ID" value="EEP60035.1"/>
    <property type="molecule type" value="Genomic_DNA"/>
</dbReference>
<feature type="binding site" evidence="5">
    <location>
        <position position="275"/>
    </location>
    <ligand>
        <name>N(2)-acetyl-L-ornithine</name>
        <dbReference type="ChEBI" id="CHEBI:57805"/>
    </ligand>
</feature>
<dbReference type="PIRSF" id="PIRSF000521">
    <property type="entry name" value="Transaminase_4ab_Lys_Orn"/>
    <property type="match status" value="1"/>
</dbReference>
<evidence type="ECO:0000256" key="2">
    <source>
        <dbReference type="ARBA" id="ARBA00022605"/>
    </source>
</evidence>
<evidence type="ECO:0000256" key="1">
    <source>
        <dbReference type="ARBA" id="ARBA00022576"/>
    </source>
</evidence>
<dbReference type="CDD" id="cd00610">
    <property type="entry name" value="OAT_like"/>
    <property type="match status" value="1"/>
</dbReference>
<dbReference type="GO" id="GO:0042802">
    <property type="term" value="F:identical protein binding"/>
    <property type="evidence" value="ECO:0007669"/>
    <property type="project" value="TreeGrafter"/>
</dbReference>
<feature type="binding site" evidence="5">
    <location>
        <begin position="101"/>
        <end position="102"/>
    </location>
    <ligand>
        <name>pyridoxal 5'-phosphate</name>
        <dbReference type="ChEBI" id="CHEBI:597326"/>
    </ligand>
</feature>
<comment type="miscellaneous">
    <text evidence="5">May also have succinyldiaminopimelate aminotransferase activity, thus carrying out the corresponding step in lysine biosynthesis.</text>
</comment>